<evidence type="ECO:0000313" key="2">
    <source>
        <dbReference type="Proteomes" id="UP000218334"/>
    </source>
</evidence>
<keyword evidence="2" id="KW-1185">Reference proteome</keyword>
<dbReference type="EMBL" id="KZ293479">
    <property type="protein sequence ID" value="PBK61056.1"/>
    <property type="molecule type" value="Genomic_DNA"/>
</dbReference>
<sequence>MHICIHSSLKNNIHETRETEDQNVLTIVRTSDRVTDDELQKPLNGGLCNAYVGGRTELCREDRCKRVGGQSTMLGVVDIIELQINIWETSSSSAMTSQLRVTGWRLVTVSLTLDVASKKGLSERLGQRDGNQSKGSHCRLSKIMTLSTQWITEEGDPPEVFIIVEGGPVIEAVHAELANIDFVEGLSRLGNTAAMNVLQLSCSSQYPYGSGSLAENDVGARGPRHDDTCWMMVGVAIGPIDPAEGMCDYAGESGVVKSDGAGADDKDGGWGEYDSEAVIMLGITYIVKVCMLISFMRVTGAHNDTTTSASDSGSAFSFTPVNIVPVGDHSKHLHPHVMSHIVSTNQISLDTVISHWCSRSGINLTQSVALIAEQENTHQAEKEDI</sequence>
<proteinExistence type="predicted"/>
<evidence type="ECO:0000313" key="1">
    <source>
        <dbReference type="EMBL" id="PBK61056.1"/>
    </source>
</evidence>
<reference evidence="2" key="1">
    <citation type="journal article" date="2017" name="Nat. Ecol. Evol.">
        <title>Genome expansion and lineage-specific genetic innovations in the forest pathogenic fungi Armillaria.</title>
        <authorList>
            <person name="Sipos G."/>
            <person name="Prasanna A.N."/>
            <person name="Walter M.C."/>
            <person name="O'Connor E."/>
            <person name="Balint B."/>
            <person name="Krizsan K."/>
            <person name="Kiss B."/>
            <person name="Hess J."/>
            <person name="Varga T."/>
            <person name="Slot J."/>
            <person name="Riley R."/>
            <person name="Boka B."/>
            <person name="Rigling D."/>
            <person name="Barry K."/>
            <person name="Lee J."/>
            <person name="Mihaltcheva S."/>
            <person name="LaButti K."/>
            <person name="Lipzen A."/>
            <person name="Waldron R."/>
            <person name="Moloney N.M."/>
            <person name="Sperisen C."/>
            <person name="Kredics L."/>
            <person name="Vagvoelgyi C."/>
            <person name="Patrignani A."/>
            <person name="Fitzpatrick D."/>
            <person name="Nagy I."/>
            <person name="Doyle S."/>
            <person name="Anderson J.B."/>
            <person name="Grigoriev I.V."/>
            <person name="Gueldener U."/>
            <person name="Muensterkoetter M."/>
            <person name="Nagy L.G."/>
        </authorList>
    </citation>
    <scope>NUCLEOTIDE SEQUENCE [LARGE SCALE GENOMIC DNA]</scope>
    <source>
        <strain evidence="2">28-4</strain>
    </source>
</reference>
<dbReference type="Proteomes" id="UP000218334">
    <property type="component" value="Unassembled WGS sequence"/>
</dbReference>
<gene>
    <name evidence="1" type="ORF">ARMSODRAFT_981789</name>
</gene>
<name>A0A2H3BDC7_9AGAR</name>
<dbReference type="AlphaFoldDB" id="A0A2H3BDC7"/>
<accession>A0A2H3BDC7</accession>
<organism evidence="1 2">
    <name type="scientific">Armillaria solidipes</name>
    <dbReference type="NCBI Taxonomy" id="1076256"/>
    <lineage>
        <taxon>Eukaryota</taxon>
        <taxon>Fungi</taxon>
        <taxon>Dikarya</taxon>
        <taxon>Basidiomycota</taxon>
        <taxon>Agaricomycotina</taxon>
        <taxon>Agaricomycetes</taxon>
        <taxon>Agaricomycetidae</taxon>
        <taxon>Agaricales</taxon>
        <taxon>Marasmiineae</taxon>
        <taxon>Physalacriaceae</taxon>
        <taxon>Armillaria</taxon>
    </lineage>
</organism>
<protein>
    <submittedName>
        <fullName evidence="1">Uncharacterized protein</fullName>
    </submittedName>
</protein>